<name>A0A6N2TAK0_9BACT</name>
<protein>
    <submittedName>
        <fullName evidence="12">Fe(3+) dicitrate transport protein FecA</fullName>
    </submittedName>
</protein>
<dbReference type="Pfam" id="PF00593">
    <property type="entry name" value="TonB_dep_Rec_b-barrel"/>
    <property type="match status" value="1"/>
</dbReference>
<dbReference type="Gene3D" id="2.170.130.10">
    <property type="entry name" value="TonB-dependent receptor, plug domain"/>
    <property type="match status" value="1"/>
</dbReference>
<evidence type="ECO:0000256" key="4">
    <source>
        <dbReference type="ARBA" id="ARBA00022692"/>
    </source>
</evidence>
<dbReference type="PROSITE" id="PS52016">
    <property type="entry name" value="TONB_DEPENDENT_REC_3"/>
    <property type="match status" value="1"/>
</dbReference>
<keyword evidence="7 8" id="KW-0998">Cell outer membrane</keyword>
<dbReference type="GO" id="GO:0009279">
    <property type="term" value="C:cell outer membrane"/>
    <property type="evidence" value="ECO:0007669"/>
    <property type="project" value="UniProtKB-SubCell"/>
</dbReference>
<feature type="domain" description="TonB-dependent receptor plug" evidence="11">
    <location>
        <begin position="40"/>
        <end position="143"/>
    </location>
</feature>
<evidence type="ECO:0000256" key="7">
    <source>
        <dbReference type="ARBA" id="ARBA00023237"/>
    </source>
</evidence>
<dbReference type="GO" id="GO:0044718">
    <property type="term" value="P:siderophore transmembrane transport"/>
    <property type="evidence" value="ECO:0007669"/>
    <property type="project" value="TreeGrafter"/>
</dbReference>
<evidence type="ECO:0000259" key="10">
    <source>
        <dbReference type="Pfam" id="PF00593"/>
    </source>
</evidence>
<reference evidence="12" key="1">
    <citation type="submission" date="2019-11" db="EMBL/GenBank/DDBJ databases">
        <authorList>
            <person name="Feng L."/>
        </authorList>
    </citation>
    <scope>NUCLEOTIDE SEQUENCE</scope>
    <source>
        <strain evidence="12">CUreolyticusLFYP111</strain>
    </source>
</reference>
<feature type="domain" description="TonB-dependent receptor-like beta-barrel" evidence="10">
    <location>
        <begin position="213"/>
        <end position="637"/>
    </location>
</feature>
<evidence type="ECO:0000259" key="11">
    <source>
        <dbReference type="Pfam" id="PF07715"/>
    </source>
</evidence>
<evidence type="ECO:0000256" key="2">
    <source>
        <dbReference type="ARBA" id="ARBA00022448"/>
    </source>
</evidence>
<keyword evidence="5 9" id="KW-0798">TonB box</keyword>
<dbReference type="InterPro" id="IPR012910">
    <property type="entry name" value="Plug_dom"/>
</dbReference>
<dbReference type="InterPro" id="IPR000531">
    <property type="entry name" value="Beta-barrel_TonB"/>
</dbReference>
<dbReference type="CDD" id="cd01347">
    <property type="entry name" value="ligand_gated_channel"/>
    <property type="match status" value="1"/>
</dbReference>
<keyword evidence="6 8" id="KW-0472">Membrane</keyword>
<dbReference type="InterPro" id="IPR037066">
    <property type="entry name" value="Plug_dom_sf"/>
</dbReference>
<dbReference type="PANTHER" id="PTHR30069">
    <property type="entry name" value="TONB-DEPENDENT OUTER MEMBRANE RECEPTOR"/>
    <property type="match status" value="1"/>
</dbReference>
<dbReference type="InterPro" id="IPR036942">
    <property type="entry name" value="Beta-barrel_TonB_sf"/>
</dbReference>
<keyword evidence="2 8" id="KW-0813">Transport</keyword>
<dbReference type="GO" id="GO:0015344">
    <property type="term" value="F:siderophore uptake transmembrane transporter activity"/>
    <property type="evidence" value="ECO:0007669"/>
    <property type="project" value="TreeGrafter"/>
</dbReference>
<comment type="similarity">
    <text evidence="8 9">Belongs to the TonB-dependent receptor family.</text>
</comment>
<dbReference type="RefSeq" id="WP_156847522.1">
    <property type="nucleotide sequence ID" value="NZ_CACRSK010000006.1"/>
</dbReference>
<sequence>MRKVLVYGIVLQSLLFANTRLETSIISTTGFEDTLANEVRNVNVITKDDIQKRGYKSLRDLFKNTPSIYMSKKAFGDVIDMRGQGEKANTNVQIMINGVAMNMTDSSHTSMPFDAINVDDIERIEILPGGGSVLYGSGTQGGVINIITKKTRQDFYANIASRYQSGGSINARFNIGAMATDRLFLRASVLKDKSNGYRYGEKSNGAYGSFGLDYQLGDNQNLSLDFSHYSGDQTTAGGVSKKELDKNRRVTDGSYSTTDIKMTNLNLDYGIKFNDSWQFNTTPFYQKTKFQPKGSVSGFEDKKIGARNKVKYNYESGNLIFGYDFIYNKGINDGHFDYIIPMPSPMPPMRYVSTSKGSTKKITNSFFIQNLFEMTDNFSLTTGYRFDHASYKITKYTSTKRALLPAFPTTPFKVATLDLKKSENNHAFEITPSFAYSDTGKVYFKFERGFTSPSANKMQNKDRVKGYYPSNIKSEKFLTYEVGMRDLVLEQFFQVTAFYTKSKDEITTDMVGMGEQWKQYNIGKTEKWGLEIGLEQSLIADKLKLQESFAYTNTEVKDAGKNRWIKVGEVVPNVPKYKFTLWADFELTNNVNIFSDTTFYGSQKNSSYEKISSYSLTDIGVRFKYKGFSLTAGINNLFDKEFYNSVSGKGDDKIYSVGDGRTYYTEFKYDF</sequence>
<evidence type="ECO:0000256" key="5">
    <source>
        <dbReference type="ARBA" id="ARBA00023077"/>
    </source>
</evidence>
<dbReference type="Pfam" id="PF07715">
    <property type="entry name" value="Plug"/>
    <property type="match status" value="1"/>
</dbReference>
<comment type="subcellular location">
    <subcellularLocation>
        <location evidence="1 8">Cell outer membrane</location>
        <topology evidence="1 8">Multi-pass membrane protein</topology>
    </subcellularLocation>
</comment>
<evidence type="ECO:0000256" key="3">
    <source>
        <dbReference type="ARBA" id="ARBA00022452"/>
    </source>
</evidence>
<organism evidence="12">
    <name type="scientific">Campylobacter ureolyticus</name>
    <dbReference type="NCBI Taxonomy" id="827"/>
    <lineage>
        <taxon>Bacteria</taxon>
        <taxon>Pseudomonadati</taxon>
        <taxon>Campylobacterota</taxon>
        <taxon>Epsilonproteobacteria</taxon>
        <taxon>Campylobacterales</taxon>
        <taxon>Campylobacteraceae</taxon>
        <taxon>Campylobacter</taxon>
    </lineage>
</organism>
<proteinExistence type="inferred from homology"/>
<evidence type="ECO:0000256" key="1">
    <source>
        <dbReference type="ARBA" id="ARBA00004571"/>
    </source>
</evidence>
<accession>A0A6N2TAK0</accession>
<evidence type="ECO:0000313" key="12">
    <source>
        <dbReference type="EMBL" id="VYT00716.1"/>
    </source>
</evidence>
<dbReference type="InterPro" id="IPR039426">
    <property type="entry name" value="TonB-dep_rcpt-like"/>
</dbReference>
<evidence type="ECO:0000256" key="8">
    <source>
        <dbReference type="PROSITE-ProRule" id="PRU01360"/>
    </source>
</evidence>
<keyword evidence="4 8" id="KW-0812">Transmembrane</keyword>
<gene>
    <name evidence="12" type="primary">fecA</name>
    <name evidence="12" type="ORF">CULFYP111_01208</name>
</gene>
<dbReference type="Gene3D" id="2.40.170.20">
    <property type="entry name" value="TonB-dependent receptor, beta-barrel domain"/>
    <property type="match status" value="1"/>
</dbReference>
<keyword evidence="3 8" id="KW-1134">Transmembrane beta strand</keyword>
<evidence type="ECO:0000256" key="6">
    <source>
        <dbReference type="ARBA" id="ARBA00023136"/>
    </source>
</evidence>
<dbReference type="PANTHER" id="PTHR30069:SF27">
    <property type="entry name" value="BLL4766 PROTEIN"/>
    <property type="match status" value="1"/>
</dbReference>
<evidence type="ECO:0000256" key="9">
    <source>
        <dbReference type="RuleBase" id="RU003357"/>
    </source>
</evidence>
<dbReference type="AlphaFoldDB" id="A0A6N2TAK0"/>
<dbReference type="EMBL" id="CACRSK010000006">
    <property type="protein sequence ID" value="VYT00716.1"/>
    <property type="molecule type" value="Genomic_DNA"/>
</dbReference>
<dbReference type="SUPFAM" id="SSF56935">
    <property type="entry name" value="Porins"/>
    <property type="match status" value="1"/>
</dbReference>